<dbReference type="CDD" id="cd00190">
    <property type="entry name" value="Tryp_SPc"/>
    <property type="match status" value="1"/>
</dbReference>
<evidence type="ECO:0000313" key="13">
    <source>
        <dbReference type="Proteomes" id="UP000823561"/>
    </source>
</evidence>
<protein>
    <recommendedName>
        <fullName evidence="9">trypsin</fullName>
        <ecNumber evidence="9">3.4.21.4</ecNumber>
    </recommendedName>
</protein>
<feature type="signal peptide" evidence="10">
    <location>
        <begin position="1"/>
        <end position="27"/>
    </location>
</feature>
<comment type="caution">
    <text evidence="12">The sequence shown here is derived from an EMBL/GenBank/DDBJ whole genome shotgun (WGS) entry which is preliminary data.</text>
</comment>
<dbReference type="EC" id="3.4.21.4" evidence="9"/>
<reference evidence="12" key="1">
    <citation type="submission" date="2020-10" db="EMBL/GenBank/DDBJ databases">
        <title>Chromosome-scale genome assembly of the Allis shad, Alosa alosa.</title>
        <authorList>
            <person name="Margot Z."/>
            <person name="Christophe K."/>
            <person name="Cabau C."/>
            <person name="Louis A."/>
            <person name="Berthelot C."/>
            <person name="Parey E."/>
            <person name="Roest Crollius H."/>
            <person name="Montfort J."/>
            <person name="Robinson-Rechavi M."/>
            <person name="Bucao C."/>
            <person name="Bouchez O."/>
            <person name="Gislard M."/>
            <person name="Lluch J."/>
            <person name="Milhes M."/>
            <person name="Lampietro C."/>
            <person name="Lopez Roques C."/>
            <person name="Donnadieu C."/>
            <person name="Braasch I."/>
            <person name="Desvignes T."/>
            <person name="Postlethwait J."/>
            <person name="Bobe J."/>
            <person name="Guiguen Y."/>
        </authorList>
    </citation>
    <scope>NUCLEOTIDE SEQUENCE</scope>
    <source>
        <strain evidence="12">M-15738</strain>
        <tissue evidence="12">Blood</tissue>
    </source>
</reference>
<evidence type="ECO:0000256" key="8">
    <source>
        <dbReference type="ARBA" id="ARBA00036320"/>
    </source>
</evidence>
<evidence type="ECO:0000256" key="1">
    <source>
        <dbReference type="ARBA" id="ARBA00004613"/>
    </source>
</evidence>
<sequence length="271" mass="29679">MFYIMCTKGPVLLASLIICIWSAFTDGAGVSIVGGKDVKAHSKPWMVSIQSKKEHICGGVLIQDQWVLTAAHCQKSFSSLGDVTVLLGAHSLKNEKNTIRVGIERCEIPRTFSMTTKADDIMLMKLKDKVKVKKEKVKTVKLPKSHKDIPSKTKCQVTGWGVTDPNGKKASDTLKYVEVSIIERDYCACLYKQNLVITEDMLCAGNKKPLHDACLGDSGGPLECNKNLVGLVSGGSGCGDPKKPGVYTRLSEKQMSWINNIIKRQSNSTVF</sequence>
<evidence type="ECO:0000256" key="9">
    <source>
        <dbReference type="ARBA" id="ARBA00038868"/>
    </source>
</evidence>
<dbReference type="PROSITE" id="PS50240">
    <property type="entry name" value="TRYPSIN_DOM"/>
    <property type="match status" value="1"/>
</dbReference>
<accession>A0AAV6GDU9</accession>
<dbReference type="PROSITE" id="PS00134">
    <property type="entry name" value="TRYPSIN_HIS"/>
    <property type="match status" value="1"/>
</dbReference>
<evidence type="ECO:0000256" key="10">
    <source>
        <dbReference type="SAM" id="SignalP"/>
    </source>
</evidence>
<keyword evidence="7" id="KW-1015">Disulfide bond</keyword>
<dbReference type="GO" id="GO:0006508">
    <property type="term" value="P:proteolysis"/>
    <property type="evidence" value="ECO:0007669"/>
    <property type="project" value="UniProtKB-KW"/>
</dbReference>
<evidence type="ECO:0000259" key="11">
    <source>
        <dbReference type="PROSITE" id="PS50240"/>
    </source>
</evidence>
<keyword evidence="3" id="KW-0645">Protease</keyword>
<keyword evidence="13" id="KW-1185">Reference proteome</keyword>
<keyword evidence="2" id="KW-0964">Secreted</keyword>
<proteinExistence type="predicted"/>
<evidence type="ECO:0000256" key="7">
    <source>
        <dbReference type="ARBA" id="ARBA00023157"/>
    </source>
</evidence>
<feature type="domain" description="Peptidase S1" evidence="11">
    <location>
        <begin position="32"/>
        <end position="263"/>
    </location>
</feature>
<evidence type="ECO:0000256" key="5">
    <source>
        <dbReference type="ARBA" id="ARBA00022801"/>
    </source>
</evidence>
<dbReference type="InterPro" id="IPR043504">
    <property type="entry name" value="Peptidase_S1_PA_chymotrypsin"/>
</dbReference>
<dbReference type="Pfam" id="PF00089">
    <property type="entry name" value="Trypsin"/>
    <property type="match status" value="1"/>
</dbReference>
<comment type="catalytic activity">
    <reaction evidence="8">
        <text>Preferential cleavage: Arg-|-Xaa, Lys-|-Xaa.</text>
        <dbReference type="EC" id="3.4.21.4"/>
    </reaction>
</comment>
<evidence type="ECO:0000256" key="2">
    <source>
        <dbReference type="ARBA" id="ARBA00022525"/>
    </source>
</evidence>
<evidence type="ECO:0000256" key="3">
    <source>
        <dbReference type="ARBA" id="ARBA00022670"/>
    </source>
</evidence>
<dbReference type="InterPro" id="IPR009003">
    <property type="entry name" value="Peptidase_S1_PA"/>
</dbReference>
<dbReference type="InterPro" id="IPR001254">
    <property type="entry name" value="Trypsin_dom"/>
</dbReference>
<dbReference type="InterPro" id="IPR018114">
    <property type="entry name" value="TRYPSIN_HIS"/>
</dbReference>
<dbReference type="PRINTS" id="PR00722">
    <property type="entry name" value="CHYMOTRYPSIN"/>
</dbReference>
<dbReference type="EMBL" id="JADWDJ010000012">
    <property type="protein sequence ID" value="KAG5272041.1"/>
    <property type="molecule type" value="Genomic_DNA"/>
</dbReference>
<dbReference type="PANTHER" id="PTHR24264">
    <property type="entry name" value="TRYPSIN-RELATED"/>
    <property type="match status" value="1"/>
</dbReference>
<evidence type="ECO:0000256" key="4">
    <source>
        <dbReference type="ARBA" id="ARBA00022729"/>
    </source>
</evidence>
<dbReference type="Proteomes" id="UP000823561">
    <property type="component" value="Chromosome 12"/>
</dbReference>
<dbReference type="GO" id="GO:0005615">
    <property type="term" value="C:extracellular space"/>
    <property type="evidence" value="ECO:0007669"/>
    <property type="project" value="TreeGrafter"/>
</dbReference>
<comment type="subcellular location">
    <subcellularLocation>
        <location evidence="1">Secreted</location>
    </subcellularLocation>
</comment>
<keyword evidence="6" id="KW-0720">Serine protease</keyword>
<evidence type="ECO:0000313" key="12">
    <source>
        <dbReference type="EMBL" id="KAG5272041.1"/>
    </source>
</evidence>
<dbReference type="PANTHER" id="PTHR24264:SF65">
    <property type="entry name" value="SRCR DOMAIN-CONTAINING PROTEIN"/>
    <property type="match status" value="1"/>
</dbReference>
<organism evidence="12 13">
    <name type="scientific">Alosa alosa</name>
    <name type="common">allis shad</name>
    <dbReference type="NCBI Taxonomy" id="278164"/>
    <lineage>
        <taxon>Eukaryota</taxon>
        <taxon>Metazoa</taxon>
        <taxon>Chordata</taxon>
        <taxon>Craniata</taxon>
        <taxon>Vertebrata</taxon>
        <taxon>Euteleostomi</taxon>
        <taxon>Actinopterygii</taxon>
        <taxon>Neopterygii</taxon>
        <taxon>Teleostei</taxon>
        <taxon>Clupei</taxon>
        <taxon>Clupeiformes</taxon>
        <taxon>Clupeoidei</taxon>
        <taxon>Clupeidae</taxon>
        <taxon>Alosa</taxon>
    </lineage>
</organism>
<name>A0AAV6GDU9_9TELE</name>
<keyword evidence="4 10" id="KW-0732">Signal</keyword>
<dbReference type="FunFam" id="2.40.10.10:FF:000120">
    <property type="entry name" value="Putative serine protease"/>
    <property type="match status" value="1"/>
</dbReference>
<dbReference type="SMART" id="SM00020">
    <property type="entry name" value="Tryp_SPc"/>
    <property type="match status" value="1"/>
</dbReference>
<feature type="chain" id="PRO_5043607972" description="trypsin" evidence="10">
    <location>
        <begin position="28"/>
        <end position="271"/>
    </location>
</feature>
<evidence type="ECO:0000256" key="6">
    <source>
        <dbReference type="ARBA" id="ARBA00022825"/>
    </source>
</evidence>
<dbReference type="Gene3D" id="2.40.10.10">
    <property type="entry name" value="Trypsin-like serine proteases"/>
    <property type="match status" value="1"/>
</dbReference>
<dbReference type="SUPFAM" id="SSF50494">
    <property type="entry name" value="Trypsin-like serine proteases"/>
    <property type="match status" value="1"/>
</dbReference>
<dbReference type="GO" id="GO:0004252">
    <property type="term" value="F:serine-type endopeptidase activity"/>
    <property type="evidence" value="ECO:0007669"/>
    <property type="project" value="UniProtKB-EC"/>
</dbReference>
<gene>
    <name evidence="12" type="ORF">AALO_G00161000</name>
</gene>
<dbReference type="AlphaFoldDB" id="A0AAV6GDU9"/>
<keyword evidence="5" id="KW-0378">Hydrolase</keyword>
<dbReference type="InterPro" id="IPR001314">
    <property type="entry name" value="Peptidase_S1A"/>
</dbReference>
<dbReference type="InterPro" id="IPR050127">
    <property type="entry name" value="Serine_Proteases_S1"/>
</dbReference>